<feature type="domain" description="Kinesin motor" evidence="6">
    <location>
        <begin position="2"/>
        <end position="299"/>
    </location>
</feature>
<dbReference type="AlphaFoldDB" id="A0A1R2ATK7"/>
<gene>
    <name evidence="7" type="ORF">SteCoe_34867</name>
</gene>
<dbReference type="Proteomes" id="UP000187209">
    <property type="component" value="Unassembled WGS sequence"/>
</dbReference>
<keyword evidence="4" id="KW-0547">Nucleotide-binding</keyword>
<evidence type="ECO:0000256" key="4">
    <source>
        <dbReference type="PROSITE-ProRule" id="PRU00283"/>
    </source>
</evidence>
<feature type="coiled-coil region" evidence="5">
    <location>
        <begin position="449"/>
        <end position="624"/>
    </location>
</feature>
<dbReference type="InterPro" id="IPR036961">
    <property type="entry name" value="Kinesin_motor_dom_sf"/>
</dbReference>
<dbReference type="GO" id="GO:0008017">
    <property type="term" value="F:microtubule binding"/>
    <property type="evidence" value="ECO:0007669"/>
    <property type="project" value="InterPro"/>
</dbReference>
<dbReference type="PRINTS" id="PR00380">
    <property type="entry name" value="KINESINHEAVY"/>
</dbReference>
<dbReference type="PANTHER" id="PTHR47968">
    <property type="entry name" value="CENTROMERE PROTEIN E"/>
    <property type="match status" value="1"/>
</dbReference>
<dbReference type="InterPro" id="IPR027640">
    <property type="entry name" value="Kinesin-like_fam"/>
</dbReference>
<dbReference type="EMBL" id="MPUH01001424">
    <property type="protein sequence ID" value="OMJ67859.1"/>
    <property type="molecule type" value="Genomic_DNA"/>
</dbReference>
<name>A0A1R2ATK7_9CILI</name>
<comment type="caution">
    <text evidence="7">The sequence shown here is derived from an EMBL/GenBank/DDBJ whole genome shotgun (WGS) entry which is preliminary data.</text>
</comment>
<keyword evidence="2 5" id="KW-0175">Coiled coil</keyword>
<keyword evidence="3 4" id="KW-0505">Motor protein</keyword>
<accession>A0A1R2ATK7</accession>
<dbReference type="GO" id="GO:0005524">
    <property type="term" value="F:ATP binding"/>
    <property type="evidence" value="ECO:0007669"/>
    <property type="project" value="UniProtKB-UniRule"/>
</dbReference>
<proteinExistence type="inferred from homology"/>
<dbReference type="Pfam" id="PF00225">
    <property type="entry name" value="Kinesin"/>
    <property type="match status" value="1"/>
</dbReference>
<evidence type="ECO:0000313" key="8">
    <source>
        <dbReference type="Proteomes" id="UP000187209"/>
    </source>
</evidence>
<protein>
    <recommendedName>
        <fullName evidence="6">Kinesin motor domain-containing protein</fullName>
    </recommendedName>
</protein>
<dbReference type="Gene3D" id="1.20.5.340">
    <property type="match status" value="1"/>
</dbReference>
<evidence type="ECO:0000256" key="2">
    <source>
        <dbReference type="ARBA" id="ARBA00023054"/>
    </source>
</evidence>
<dbReference type="GO" id="GO:0003777">
    <property type="term" value="F:microtubule motor activity"/>
    <property type="evidence" value="ECO:0007669"/>
    <property type="project" value="InterPro"/>
</dbReference>
<dbReference type="Gene3D" id="3.40.850.10">
    <property type="entry name" value="Kinesin motor domain"/>
    <property type="match status" value="1"/>
</dbReference>
<evidence type="ECO:0000256" key="5">
    <source>
        <dbReference type="SAM" id="Coils"/>
    </source>
</evidence>
<keyword evidence="8" id="KW-1185">Reference proteome</keyword>
<comment type="similarity">
    <text evidence="4">Belongs to the TRAFAC class myosin-kinesin ATPase superfamily. Kinesin family.</text>
</comment>
<keyword evidence="1" id="KW-0493">Microtubule</keyword>
<dbReference type="PANTHER" id="PTHR47968:SF36">
    <property type="entry name" value="KINESIN HEAVY CHAIN ISOFORM X1"/>
    <property type="match status" value="1"/>
</dbReference>
<dbReference type="InterPro" id="IPR001752">
    <property type="entry name" value="Kinesin_motor_dom"/>
</dbReference>
<dbReference type="SMART" id="SM00129">
    <property type="entry name" value="KISc"/>
    <property type="match status" value="1"/>
</dbReference>
<dbReference type="OrthoDB" id="3176171at2759"/>
<keyword evidence="4" id="KW-0067">ATP-binding</keyword>
<dbReference type="SUPFAM" id="SSF52540">
    <property type="entry name" value="P-loop containing nucleoside triphosphate hydrolases"/>
    <property type="match status" value="1"/>
</dbReference>
<evidence type="ECO:0000259" key="6">
    <source>
        <dbReference type="PROSITE" id="PS50067"/>
    </source>
</evidence>
<reference evidence="7 8" key="1">
    <citation type="submission" date="2016-11" db="EMBL/GenBank/DDBJ databases">
        <title>The macronuclear genome of Stentor coeruleus: a giant cell with tiny introns.</title>
        <authorList>
            <person name="Slabodnick M."/>
            <person name="Ruby J.G."/>
            <person name="Reiff S.B."/>
            <person name="Swart E.C."/>
            <person name="Gosai S."/>
            <person name="Prabakaran S."/>
            <person name="Witkowska E."/>
            <person name="Larue G.E."/>
            <person name="Fisher S."/>
            <person name="Freeman R.M."/>
            <person name="Gunawardena J."/>
            <person name="Chu W."/>
            <person name="Stover N.A."/>
            <person name="Gregory B.D."/>
            <person name="Nowacki M."/>
            <person name="Derisi J."/>
            <person name="Roy S.W."/>
            <person name="Marshall W.F."/>
            <person name="Sood P."/>
        </authorList>
    </citation>
    <scope>NUCLEOTIDE SEQUENCE [LARGE SCALE GENOMIC DNA]</scope>
    <source>
        <strain evidence="7">WM001</strain>
    </source>
</reference>
<sequence>MSLQVFCRMRPPSSGTFSLRNNTITTKGNSFEFNSVFNENSSQKEIFDYTTDPIINNLFTNQSACILLFGPSESGKTYTLRGGEGKNKGLIYRTAEKILNIVDIQKNNGKAWELRVSVFQIYQDIISDLMVFGSRGLGMVEKEQGVAVDGLSEHVIGSITDFRTHIHHAFQIRKTLVKPDPKLKVKSHFVVTFGVFDGIRLIGNVGFVELAGSENASNDQSVIKANCLSSDEKKSIARSFNALSAVINHQPLWKESSLTLSLKNLIESKVVLILTLSSIPSLFKHTLASLKFTQRLRDNQSSRTQKVQLSLKEELQMIRSDLKEAKFVTGDWAETRENAIERIEELIKNNPGFVGSPAECDEFLMECQILRKQLQMLKTKPPLPIRSESARRRSASPVCEDIGTERDIFLNQKMLSLQTMNDSQIRKIEEMTGQIASRDQEIILLHNKINDLERTVYEKDRTVQKLENKIVETTSNLVPVEKEIIHELKQKLKNKTSALSDMEKQLISRNNSYNEIKFKYDVESSAKKKIEDEYSQMRKKNIDLSDLEKQLLTANNNLSELRFKYDVEVSSRKKYEEECSQLRKKVEELSQKAMALESKNMIIAQKLETNDEELNSAKQEIDSRKFKAHQLSASIKEMEGTINLSAEEVRRMKYEMSQLRSENQMFRIEKDNLFQENCELRDENNMVKDELKSLSAQLEDTNQYIREKESALQGLSSGDNCPPIVKKKNKKIKLLKENINVLQQQLKDCQTLAEEEIKRALEERDQALNEIEECKGTQIHELSIVESQVEIIEEQLMKLKDQNAKLTTRENELSRELRNAENGKEKYKDMVLELKEEIKVLQDQLAEMDEFAKEYIDTHRKDIKDMKITEEKALVLKSRIRAMHDVKNMIQAHRVQLNN</sequence>
<dbReference type="InterPro" id="IPR027417">
    <property type="entry name" value="P-loop_NTPase"/>
</dbReference>
<feature type="coiled-coil region" evidence="5">
    <location>
        <begin position="656"/>
        <end position="851"/>
    </location>
</feature>
<dbReference type="GO" id="GO:0005874">
    <property type="term" value="C:microtubule"/>
    <property type="evidence" value="ECO:0007669"/>
    <property type="project" value="UniProtKB-KW"/>
</dbReference>
<evidence type="ECO:0000256" key="1">
    <source>
        <dbReference type="ARBA" id="ARBA00022701"/>
    </source>
</evidence>
<evidence type="ECO:0000256" key="3">
    <source>
        <dbReference type="ARBA" id="ARBA00023175"/>
    </source>
</evidence>
<dbReference type="GO" id="GO:0007018">
    <property type="term" value="P:microtubule-based movement"/>
    <property type="evidence" value="ECO:0007669"/>
    <property type="project" value="InterPro"/>
</dbReference>
<evidence type="ECO:0000313" key="7">
    <source>
        <dbReference type="EMBL" id="OMJ67859.1"/>
    </source>
</evidence>
<feature type="binding site" evidence="4">
    <location>
        <begin position="70"/>
        <end position="77"/>
    </location>
    <ligand>
        <name>ATP</name>
        <dbReference type="ChEBI" id="CHEBI:30616"/>
    </ligand>
</feature>
<organism evidence="7 8">
    <name type="scientific">Stentor coeruleus</name>
    <dbReference type="NCBI Taxonomy" id="5963"/>
    <lineage>
        <taxon>Eukaryota</taxon>
        <taxon>Sar</taxon>
        <taxon>Alveolata</taxon>
        <taxon>Ciliophora</taxon>
        <taxon>Postciliodesmatophora</taxon>
        <taxon>Heterotrichea</taxon>
        <taxon>Heterotrichida</taxon>
        <taxon>Stentoridae</taxon>
        <taxon>Stentor</taxon>
    </lineage>
</organism>
<dbReference type="PROSITE" id="PS50067">
    <property type="entry name" value="KINESIN_MOTOR_2"/>
    <property type="match status" value="1"/>
</dbReference>